<gene>
    <name evidence="2" type="ORF">LTT95_00280</name>
</gene>
<proteinExistence type="predicted"/>
<dbReference type="Proteomes" id="UP001430360">
    <property type="component" value="Unassembled WGS sequence"/>
</dbReference>
<comment type="caution">
    <text evidence="2">The sequence shown here is derived from an EMBL/GenBank/DDBJ whole genome shotgun (WGS) entry which is preliminary data.</text>
</comment>
<organism evidence="2 3">
    <name type="scientific">Luteimonas fraxinea</name>
    <dbReference type="NCBI Taxonomy" id="2901869"/>
    <lineage>
        <taxon>Bacteria</taxon>
        <taxon>Pseudomonadati</taxon>
        <taxon>Pseudomonadota</taxon>
        <taxon>Gammaproteobacteria</taxon>
        <taxon>Lysobacterales</taxon>
        <taxon>Lysobacteraceae</taxon>
        <taxon>Luteimonas</taxon>
    </lineage>
</organism>
<name>A0ABS8U6H1_9GAMM</name>
<accession>A0ABS8U6H1</accession>
<evidence type="ECO:0000313" key="2">
    <source>
        <dbReference type="EMBL" id="MCD9095378.1"/>
    </source>
</evidence>
<feature type="region of interest" description="Disordered" evidence="1">
    <location>
        <begin position="152"/>
        <end position="204"/>
    </location>
</feature>
<keyword evidence="3" id="KW-1185">Reference proteome</keyword>
<dbReference type="RefSeq" id="WP_232133931.1">
    <property type="nucleotide sequence ID" value="NZ_CP089507.1"/>
</dbReference>
<reference evidence="2" key="1">
    <citation type="submission" date="2021-12" db="EMBL/GenBank/DDBJ databases">
        <authorList>
            <person name="Ulrich A."/>
        </authorList>
    </citation>
    <scope>NUCLEOTIDE SEQUENCE</scope>
    <source>
        <strain evidence="2">A1P009</strain>
    </source>
</reference>
<evidence type="ECO:0008006" key="4">
    <source>
        <dbReference type="Google" id="ProtNLM"/>
    </source>
</evidence>
<reference evidence="2" key="2">
    <citation type="journal article" date="2022" name="Syst. Appl. Microbiol.">
        <title>Physiological and genomic characterisation of Luteimonas fraxinea sp. nov., a bacterial species associated with trees tolerant to ash dieback.</title>
        <authorList>
            <person name="Ulrich K."/>
            <person name="Becker R."/>
            <person name="Behrendt U."/>
            <person name="Kube M."/>
            <person name="Schneck V."/>
            <person name="Ulrich A."/>
        </authorList>
    </citation>
    <scope>NUCLEOTIDE SEQUENCE</scope>
    <source>
        <strain evidence="2">A1P009</strain>
    </source>
</reference>
<dbReference type="EMBL" id="JAJQKU010000001">
    <property type="protein sequence ID" value="MCD9095378.1"/>
    <property type="molecule type" value="Genomic_DNA"/>
</dbReference>
<protein>
    <recommendedName>
        <fullName evidence="4">Phasin domain-containing protein</fullName>
    </recommendedName>
</protein>
<evidence type="ECO:0000256" key="1">
    <source>
        <dbReference type="SAM" id="MobiDB-lite"/>
    </source>
</evidence>
<sequence length="204" mass="22033">MQEVTLLPFQLYRANLELQLRICKLLQEGGRHWLELSEHLSRDGIVETDTELRALLESGDWQSLSALPADSLGRLFQQRLGDGQAALQTAIRAQNIFAEGLQSALSSWQRATTEVLPAAAEADVWTNGPWAPLLGAWAAPLTAGARAQKAHADVAATSAAQPAKRPARKTASPPMPKPAAKQTPARKTFRTSARTRPSGALRGD</sequence>
<evidence type="ECO:0000313" key="3">
    <source>
        <dbReference type="Proteomes" id="UP001430360"/>
    </source>
</evidence>